<sequence>MSYVKLTDCEELVMKCVWDAGKDLSLVETMALLKDNYGKNWKRQTISTFLLHLIQKGFLTSYRVGRVFYYHQEIDLESFRRQQTEDFLKFWYDGSVQTLFSNLQEQGMLKEEEKENIKKLLM</sequence>
<gene>
    <name evidence="5" type="ORF">LKD81_10545</name>
</gene>
<dbReference type="InterPro" id="IPR005650">
    <property type="entry name" value="BlaI_family"/>
</dbReference>
<proteinExistence type="inferred from homology"/>
<keyword evidence="3" id="KW-0238">DNA-binding</keyword>
<dbReference type="InterPro" id="IPR036390">
    <property type="entry name" value="WH_DNA-bd_sf"/>
</dbReference>
<keyword evidence="6" id="KW-1185">Reference proteome</keyword>
<name>A0AAE3JFF8_9FIRM</name>
<evidence type="ECO:0000256" key="1">
    <source>
        <dbReference type="ARBA" id="ARBA00011046"/>
    </source>
</evidence>
<protein>
    <submittedName>
        <fullName evidence="5">BlaI/MecI/CopY family transcriptional regulator</fullName>
    </submittedName>
</protein>
<dbReference type="Gene3D" id="1.10.4040.10">
    <property type="entry name" value="Penicillinase repressor domain"/>
    <property type="match status" value="1"/>
</dbReference>
<comment type="similarity">
    <text evidence="1">Belongs to the BlaI transcriptional regulatory family.</text>
</comment>
<dbReference type="Proteomes" id="UP001198182">
    <property type="component" value="Unassembled WGS sequence"/>
</dbReference>
<dbReference type="GO" id="GO:0045892">
    <property type="term" value="P:negative regulation of DNA-templated transcription"/>
    <property type="evidence" value="ECO:0007669"/>
    <property type="project" value="InterPro"/>
</dbReference>
<dbReference type="EMBL" id="JAJEQR010000029">
    <property type="protein sequence ID" value="MCC2231430.1"/>
    <property type="molecule type" value="Genomic_DNA"/>
</dbReference>
<dbReference type="Pfam" id="PF03965">
    <property type="entry name" value="Penicillinase_R"/>
    <property type="match status" value="1"/>
</dbReference>
<dbReference type="AlphaFoldDB" id="A0AAE3JFF8"/>
<dbReference type="Gene3D" id="1.10.10.10">
    <property type="entry name" value="Winged helix-like DNA-binding domain superfamily/Winged helix DNA-binding domain"/>
    <property type="match status" value="1"/>
</dbReference>
<dbReference type="GO" id="GO:0003677">
    <property type="term" value="F:DNA binding"/>
    <property type="evidence" value="ECO:0007669"/>
    <property type="project" value="UniProtKB-KW"/>
</dbReference>
<keyword evidence="2" id="KW-0805">Transcription regulation</keyword>
<dbReference type="InterPro" id="IPR036388">
    <property type="entry name" value="WH-like_DNA-bd_sf"/>
</dbReference>
<keyword evidence="4" id="KW-0804">Transcription</keyword>
<dbReference type="RefSeq" id="WP_308453950.1">
    <property type="nucleotide sequence ID" value="NZ_JAJEQR010000029.1"/>
</dbReference>
<dbReference type="SUPFAM" id="SSF46785">
    <property type="entry name" value="Winged helix' DNA-binding domain"/>
    <property type="match status" value="1"/>
</dbReference>
<dbReference type="PIRSF" id="PIRSF019455">
    <property type="entry name" value="CopR_AtkY"/>
    <property type="match status" value="1"/>
</dbReference>
<organism evidence="5 6">
    <name type="scientific">Hominifimenecus microfluidus</name>
    <dbReference type="NCBI Taxonomy" id="2885348"/>
    <lineage>
        <taxon>Bacteria</taxon>
        <taxon>Bacillati</taxon>
        <taxon>Bacillota</taxon>
        <taxon>Clostridia</taxon>
        <taxon>Lachnospirales</taxon>
        <taxon>Lachnospiraceae</taxon>
        <taxon>Hominifimenecus</taxon>
    </lineage>
</organism>
<evidence type="ECO:0000313" key="6">
    <source>
        <dbReference type="Proteomes" id="UP001198182"/>
    </source>
</evidence>
<comment type="caution">
    <text evidence="5">The sequence shown here is derived from an EMBL/GenBank/DDBJ whole genome shotgun (WGS) entry which is preliminary data.</text>
</comment>
<evidence type="ECO:0000256" key="2">
    <source>
        <dbReference type="ARBA" id="ARBA00023015"/>
    </source>
</evidence>
<evidence type="ECO:0000256" key="3">
    <source>
        <dbReference type="ARBA" id="ARBA00023125"/>
    </source>
</evidence>
<evidence type="ECO:0000256" key="4">
    <source>
        <dbReference type="ARBA" id="ARBA00023163"/>
    </source>
</evidence>
<evidence type="ECO:0000313" key="5">
    <source>
        <dbReference type="EMBL" id="MCC2231430.1"/>
    </source>
</evidence>
<accession>A0AAE3JFF8</accession>
<reference evidence="5" key="1">
    <citation type="submission" date="2021-10" db="EMBL/GenBank/DDBJ databases">
        <title>Anaerobic single-cell dispensing facilitates the cultivation of human gut bacteria.</title>
        <authorList>
            <person name="Afrizal A."/>
        </authorList>
    </citation>
    <scope>NUCLEOTIDE SEQUENCE</scope>
    <source>
        <strain evidence="5">CLA-AA-H215</strain>
    </source>
</reference>